<dbReference type="Proteomes" id="UP000566819">
    <property type="component" value="Unassembled WGS sequence"/>
</dbReference>
<evidence type="ECO:0000313" key="3">
    <source>
        <dbReference type="Proteomes" id="UP000566819"/>
    </source>
</evidence>
<name>A0A8H4RK44_9HELO</name>
<accession>A0A8H4RK44</accession>
<keyword evidence="3" id="KW-1185">Reference proteome</keyword>
<feature type="compositionally biased region" description="Basic and acidic residues" evidence="1">
    <location>
        <begin position="63"/>
        <end position="72"/>
    </location>
</feature>
<feature type="region of interest" description="Disordered" evidence="1">
    <location>
        <begin position="63"/>
        <end position="115"/>
    </location>
</feature>
<feature type="compositionally biased region" description="Low complexity" evidence="1">
    <location>
        <begin position="94"/>
        <end position="115"/>
    </location>
</feature>
<organism evidence="2 3">
    <name type="scientific">Cudoniella acicularis</name>
    <dbReference type="NCBI Taxonomy" id="354080"/>
    <lineage>
        <taxon>Eukaryota</taxon>
        <taxon>Fungi</taxon>
        <taxon>Dikarya</taxon>
        <taxon>Ascomycota</taxon>
        <taxon>Pezizomycotina</taxon>
        <taxon>Leotiomycetes</taxon>
        <taxon>Helotiales</taxon>
        <taxon>Tricladiaceae</taxon>
        <taxon>Cudoniella</taxon>
    </lineage>
</organism>
<dbReference type="EMBL" id="JAAMPI010000542">
    <property type="protein sequence ID" value="KAF4630513.1"/>
    <property type="molecule type" value="Genomic_DNA"/>
</dbReference>
<sequence>MPLKENDAEAEEVHAEKIQLMKQINEKEETVRRLKAETEMLEKVGITKLKSRLQELEKRERNKLQEEIEQHSSETMQEVGDDASCQWANPFHQSRNATATSLSRRSSITSSLDSA</sequence>
<evidence type="ECO:0000313" key="2">
    <source>
        <dbReference type="EMBL" id="KAF4630513.1"/>
    </source>
</evidence>
<comment type="caution">
    <text evidence="2">The sequence shown here is derived from an EMBL/GenBank/DDBJ whole genome shotgun (WGS) entry which is preliminary data.</text>
</comment>
<protein>
    <submittedName>
        <fullName evidence="2">Uncharacterized protein</fullName>
    </submittedName>
</protein>
<gene>
    <name evidence="2" type="ORF">G7Y89_g7624</name>
</gene>
<evidence type="ECO:0000256" key="1">
    <source>
        <dbReference type="SAM" id="MobiDB-lite"/>
    </source>
</evidence>
<reference evidence="2 3" key="1">
    <citation type="submission" date="2020-03" db="EMBL/GenBank/DDBJ databases">
        <title>Draft Genome Sequence of Cudoniella acicularis.</title>
        <authorList>
            <person name="Buettner E."/>
            <person name="Kellner H."/>
        </authorList>
    </citation>
    <scope>NUCLEOTIDE SEQUENCE [LARGE SCALE GENOMIC DNA]</scope>
    <source>
        <strain evidence="2 3">DSM 108380</strain>
    </source>
</reference>
<dbReference type="AlphaFoldDB" id="A0A8H4RK44"/>
<proteinExistence type="predicted"/>